<accession>A0ACB6RZZ4</accession>
<reference evidence="1" key="1">
    <citation type="journal article" date="2020" name="Stud. Mycol.">
        <title>101 Dothideomycetes genomes: a test case for predicting lifestyles and emergence of pathogens.</title>
        <authorList>
            <person name="Haridas S."/>
            <person name="Albert R."/>
            <person name="Binder M."/>
            <person name="Bloem J."/>
            <person name="Labutti K."/>
            <person name="Salamov A."/>
            <person name="Andreopoulos B."/>
            <person name="Baker S."/>
            <person name="Barry K."/>
            <person name="Bills G."/>
            <person name="Bluhm B."/>
            <person name="Cannon C."/>
            <person name="Castanera R."/>
            <person name="Culley D."/>
            <person name="Daum C."/>
            <person name="Ezra D."/>
            <person name="Gonzalez J."/>
            <person name="Henrissat B."/>
            <person name="Kuo A."/>
            <person name="Liang C."/>
            <person name="Lipzen A."/>
            <person name="Lutzoni F."/>
            <person name="Magnuson J."/>
            <person name="Mondo S."/>
            <person name="Nolan M."/>
            <person name="Ohm R."/>
            <person name="Pangilinan J."/>
            <person name="Park H.-J."/>
            <person name="Ramirez L."/>
            <person name="Alfaro M."/>
            <person name="Sun H."/>
            <person name="Tritt A."/>
            <person name="Yoshinaga Y."/>
            <person name="Zwiers L.-H."/>
            <person name="Turgeon B."/>
            <person name="Goodwin S."/>
            <person name="Spatafora J."/>
            <person name="Crous P."/>
            <person name="Grigoriev I."/>
        </authorList>
    </citation>
    <scope>NUCLEOTIDE SEQUENCE</scope>
    <source>
        <strain evidence="1">CBS 525.71</strain>
    </source>
</reference>
<evidence type="ECO:0000313" key="2">
    <source>
        <dbReference type="Proteomes" id="UP000799754"/>
    </source>
</evidence>
<evidence type="ECO:0000313" key="1">
    <source>
        <dbReference type="EMBL" id="KAF2627605.1"/>
    </source>
</evidence>
<protein>
    <submittedName>
        <fullName evidence="1">Uncharacterized protein</fullName>
    </submittedName>
</protein>
<dbReference type="EMBL" id="MU006716">
    <property type="protein sequence ID" value="KAF2627605.1"/>
    <property type="molecule type" value="Genomic_DNA"/>
</dbReference>
<proteinExistence type="predicted"/>
<keyword evidence="2" id="KW-1185">Reference proteome</keyword>
<comment type="caution">
    <text evidence="1">The sequence shown here is derived from an EMBL/GenBank/DDBJ whole genome shotgun (WGS) entry which is preliminary data.</text>
</comment>
<gene>
    <name evidence="1" type="ORF">BU25DRAFT_458491</name>
</gene>
<organism evidence="1 2">
    <name type="scientific">Macroventuria anomochaeta</name>
    <dbReference type="NCBI Taxonomy" id="301207"/>
    <lineage>
        <taxon>Eukaryota</taxon>
        <taxon>Fungi</taxon>
        <taxon>Dikarya</taxon>
        <taxon>Ascomycota</taxon>
        <taxon>Pezizomycotina</taxon>
        <taxon>Dothideomycetes</taxon>
        <taxon>Pleosporomycetidae</taxon>
        <taxon>Pleosporales</taxon>
        <taxon>Pleosporineae</taxon>
        <taxon>Didymellaceae</taxon>
        <taxon>Macroventuria</taxon>
    </lineage>
</organism>
<dbReference type="Proteomes" id="UP000799754">
    <property type="component" value="Unassembled WGS sequence"/>
</dbReference>
<name>A0ACB6RZZ4_9PLEO</name>
<sequence>MDLSAIREKESCGGERQDGTVGEGCSTWNALKEEGELVGMDEGEVEWDNEEGDFGAEEVINGEGGEGEMQEQEQLQDVQDEAAAAITDKPGESYEAYKPPAPIEPIAGPVGEMTGPGDGAVKAVAANAIAQQDTTGSEMQPIAQQDGSEVEDKLALSYKLSSSVASLESSWLNLVDLGLW</sequence>